<accession>A0A934JUG2</accession>
<name>A0A934JUG2_9BACT</name>
<evidence type="ECO:0000313" key="4">
    <source>
        <dbReference type="Proteomes" id="UP000606991"/>
    </source>
</evidence>
<evidence type="ECO:0000313" key="3">
    <source>
        <dbReference type="EMBL" id="MBJ7593324.1"/>
    </source>
</evidence>
<gene>
    <name evidence="3" type="ORF">JF886_00440</name>
</gene>
<dbReference type="GO" id="GO:0031419">
    <property type="term" value="F:cobalamin binding"/>
    <property type="evidence" value="ECO:0007669"/>
    <property type="project" value="InterPro"/>
</dbReference>
<dbReference type="Proteomes" id="UP000606991">
    <property type="component" value="Unassembled WGS sequence"/>
</dbReference>
<dbReference type="AlphaFoldDB" id="A0A934JUG2"/>
<dbReference type="InterPro" id="IPR006099">
    <property type="entry name" value="MeMalonylCoA_mutase_a/b_cat"/>
</dbReference>
<dbReference type="InterPro" id="IPR006098">
    <property type="entry name" value="MMCoA_mutase_a_cat"/>
</dbReference>
<dbReference type="Pfam" id="PF01642">
    <property type="entry name" value="MM_CoA_mutase"/>
    <property type="match status" value="1"/>
</dbReference>
<feature type="domain" description="Methylmalonyl-CoA mutase alpha/beta chain catalytic" evidence="2">
    <location>
        <begin position="38"/>
        <end position="553"/>
    </location>
</feature>
<dbReference type="PANTHER" id="PTHR48101:SF1">
    <property type="entry name" value="METHYLMALONYL-COA MUTASE, LARGE SUBUNIT"/>
    <property type="match status" value="1"/>
</dbReference>
<proteinExistence type="predicted"/>
<protein>
    <submittedName>
        <fullName evidence="3">Methylmalonyl-CoA mutase</fullName>
    </submittedName>
</protein>
<dbReference type="Gene3D" id="3.20.20.240">
    <property type="entry name" value="Methylmalonyl-CoA mutase"/>
    <property type="match status" value="1"/>
</dbReference>
<sequence>MPGVARKDRDYAAEQRRWEERALTRALAGGERKESFTTGSGIEVQPLYGPAQLEDHDAAAAEGFPGEPPFTRGIQATMYRGRLWSIRQYAGYGTARDANERFRFLLANGQKGLSVAFDLPTQMGLDSDDPRAAGEVGQVGVAIDSVADMEDLFAEIPLDAVSTSMTINAPAPVLVAMYIVAAERQGVAGDAVMGTAQNDVLKEYVARGTYIYPPRASLRLAADLIAHCARHVPRFNAISLSGYHIREAGSTAPQEMAFAVANACEYVAAVVGRGIAVDNFAPKLSWIFNTHTDFFEEIAKYRALRRLWARVMGERFGATDPRSLMLRTHTQTGGSTLTAQQPENNIVRAAIQALAAALGGVQSMALSCYDEALSIPTEKAQRIAVRTQQIVGEEIGVTNTVDPLGGSYFVEWLTDELERRAIALLEQVDKRGGAVACIESGWMQEQIQEEAYRAELAVVSGEKVVVGVNHHTETEEPQPPVIFRTDDRAANEQLERLRAHRERRDQPAALSTLERLHAAAAGDGELMPAILDAVRADATLGEICGTLRDVFGEYQPPTTI</sequence>
<dbReference type="NCBIfam" id="TIGR00641">
    <property type="entry name" value="acid_CoA_mut_N"/>
    <property type="match status" value="1"/>
</dbReference>
<organism evidence="3 4">
    <name type="scientific">Candidatus Aeolococcus gillhamiae</name>
    <dbReference type="NCBI Taxonomy" id="3127015"/>
    <lineage>
        <taxon>Bacteria</taxon>
        <taxon>Bacillati</taxon>
        <taxon>Candidatus Dormiibacterota</taxon>
        <taxon>Candidatus Dormibacteria</taxon>
        <taxon>Candidatus Aeolococcales</taxon>
        <taxon>Candidatus Aeolococcaceae</taxon>
        <taxon>Candidatus Aeolococcus</taxon>
    </lineage>
</organism>
<evidence type="ECO:0000256" key="1">
    <source>
        <dbReference type="ARBA" id="ARBA00023235"/>
    </source>
</evidence>
<dbReference type="EMBL" id="JAEKNS010000007">
    <property type="protein sequence ID" value="MBJ7593324.1"/>
    <property type="molecule type" value="Genomic_DNA"/>
</dbReference>
<evidence type="ECO:0000259" key="2">
    <source>
        <dbReference type="Pfam" id="PF01642"/>
    </source>
</evidence>
<reference evidence="3 4" key="1">
    <citation type="submission" date="2020-10" db="EMBL/GenBank/DDBJ databases">
        <title>Ca. Dormibacterota MAGs.</title>
        <authorList>
            <person name="Montgomery K."/>
        </authorList>
    </citation>
    <scope>NUCLEOTIDE SEQUENCE [LARGE SCALE GENOMIC DNA]</scope>
    <source>
        <strain evidence="3">SC8812_S17_18</strain>
    </source>
</reference>
<keyword evidence="1" id="KW-0413">Isomerase</keyword>
<comment type="caution">
    <text evidence="3">The sequence shown here is derived from an EMBL/GenBank/DDBJ whole genome shotgun (WGS) entry which is preliminary data.</text>
</comment>
<dbReference type="GO" id="GO:0004494">
    <property type="term" value="F:methylmalonyl-CoA mutase activity"/>
    <property type="evidence" value="ECO:0007669"/>
    <property type="project" value="InterPro"/>
</dbReference>
<dbReference type="InterPro" id="IPR016176">
    <property type="entry name" value="Cbl-dep_enz_cat"/>
</dbReference>
<dbReference type="SUPFAM" id="SSF51703">
    <property type="entry name" value="Cobalamin (vitamin B12)-dependent enzymes"/>
    <property type="match status" value="1"/>
</dbReference>
<dbReference type="PANTHER" id="PTHR48101">
    <property type="entry name" value="METHYLMALONYL-COA MUTASE, MITOCHONDRIAL-RELATED"/>
    <property type="match status" value="1"/>
</dbReference>